<organism evidence="2 3">
    <name type="scientific">Croceicoccus marinus</name>
    <dbReference type="NCBI Taxonomy" id="450378"/>
    <lineage>
        <taxon>Bacteria</taxon>
        <taxon>Pseudomonadati</taxon>
        <taxon>Pseudomonadota</taxon>
        <taxon>Alphaproteobacteria</taxon>
        <taxon>Sphingomonadales</taxon>
        <taxon>Erythrobacteraceae</taxon>
        <taxon>Croceicoccus</taxon>
    </lineage>
</organism>
<dbReference type="EMBL" id="CP019602">
    <property type="protein sequence ID" value="ARU15553.1"/>
    <property type="molecule type" value="Genomic_DNA"/>
</dbReference>
<keyword evidence="1" id="KW-0812">Transmembrane</keyword>
<feature type="transmembrane region" description="Helical" evidence="1">
    <location>
        <begin position="74"/>
        <end position="97"/>
    </location>
</feature>
<reference evidence="2 3" key="1">
    <citation type="submission" date="2017-01" db="EMBL/GenBank/DDBJ databases">
        <title>Complete genome sequence of esterase-producing bacterium Croceicoccus marinus E4A9.</title>
        <authorList>
            <person name="Wu Y.-H."/>
            <person name="Cheng H."/>
            <person name="Xu L."/>
            <person name="Huo Y.-Y."/>
            <person name="Wang C.-S."/>
            <person name="Xu X.-W."/>
        </authorList>
    </citation>
    <scope>NUCLEOTIDE SEQUENCE [LARGE SCALE GENOMIC DNA]</scope>
    <source>
        <strain evidence="2 3">E4A9</strain>
    </source>
</reference>
<accession>A0A1Z1F9Z4</accession>
<keyword evidence="1" id="KW-1133">Transmembrane helix</keyword>
<keyword evidence="3" id="KW-1185">Reference proteome</keyword>
<dbReference type="KEGG" id="cman:A9D14_04355"/>
<proteinExistence type="predicted"/>
<gene>
    <name evidence="2" type="ORF">A9D14_04355</name>
</gene>
<evidence type="ECO:0000313" key="3">
    <source>
        <dbReference type="Proteomes" id="UP000195807"/>
    </source>
</evidence>
<keyword evidence="1" id="KW-0472">Membrane</keyword>
<dbReference type="AlphaFoldDB" id="A0A1Z1F9Z4"/>
<sequence>MVVRRGGISRARRRTMAALLAAFGALLALLGQAGGEWALTSLGTMIVAFAAIWAFAADAIGVAAGFANSRPGRLTICTALFVMAVLVLGSHDAVALLR</sequence>
<feature type="transmembrane region" description="Helical" evidence="1">
    <location>
        <begin position="45"/>
        <end position="67"/>
    </location>
</feature>
<evidence type="ECO:0000313" key="2">
    <source>
        <dbReference type="EMBL" id="ARU15553.1"/>
    </source>
</evidence>
<evidence type="ECO:0000256" key="1">
    <source>
        <dbReference type="SAM" id="Phobius"/>
    </source>
</evidence>
<protein>
    <submittedName>
        <fullName evidence="2">Uncharacterized protein</fullName>
    </submittedName>
</protein>
<name>A0A1Z1F9Z4_9SPHN</name>
<dbReference type="Proteomes" id="UP000195807">
    <property type="component" value="Chromosome"/>
</dbReference>